<evidence type="ECO:0000313" key="9">
    <source>
        <dbReference type="Proteomes" id="UP000332933"/>
    </source>
</evidence>
<dbReference type="PANTHER" id="PTHR31078:SF1">
    <property type="entry name" value="CILIA- AND FLAGELLA-ASSOCIATED PROTEIN 300"/>
    <property type="match status" value="1"/>
</dbReference>
<gene>
    <name evidence="8" type="primary">Aste57867_8087</name>
    <name evidence="7" type="ORF">As57867_008057</name>
    <name evidence="8" type="ORF">ASTE57867_8087</name>
</gene>
<dbReference type="AlphaFoldDB" id="A0A485KJB2"/>
<dbReference type="OrthoDB" id="10259249at2759"/>
<reference evidence="7" key="2">
    <citation type="submission" date="2019-06" db="EMBL/GenBank/DDBJ databases">
        <title>Genomics analysis of Aphanomyces spp. identifies a new class of oomycete effector associated with host adaptation.</title>
        <authorList>
            <person name="Gaulin E."/>
        </authorList>
    </citation>
    <scope>NUCLEOTIDE SEQUENCE</scope>
    <source>
        <strain evidence="7">CBS 578.67</strain>
    </source>
</reference>
<dbReference type="Proteomes" id="UP000332933">
    <property type="component" value="Unassembled WGS sequence"/>
</dbReference>
<reference evidence="8 9" key="1">
    <citation type="submission" date="2019-03" db="EMBL/GenBank/DDBJ databases">
        <authorList>
            <person name="Gaulin E."/>
            <person name="Dumas B."/>
        </authorList>
    </citation>
    <scope>NUCLEOTIDE SEQUENCE [LARGE SCALE GENOMIC DNA]</scope>
    <source>
        <strain evidence="8">CBS 568.67</strain>
    </source>
</reference>
<name>A0A485KJB2_9STRA</name>
<dbReference type="EMBL" id="VJMH01005091">
    <property type="protein sequence ID" value="KAF0701385.1"/>
    <property type="molecule type" value="Genomic_DNA"/>
</dbReference>
<dbReference type="PANTHER" id="PTHR31078">
    <property type="entry name" value="CILIA- AND FLAGELLA-ASSOCIATED PROTEIN 300"/>
    <property type="match status" value="1"/>
</dbReference>
<comment type="similarity">
    <text evidence="2">Belongs to the CFAP300 family.</text>
</comment>
<dbReference type="InterPro" id="IPR029416">
    <property type="entry name" value="CFAP300"/>
</dbReference>
<dbReference type="GO" id="GO:0005930">
    <property type="term" value="C:axoneme"/>
    <property type="evidence" value="ECO:0007669"/>
    <property type="project" value="UniProtKB-SubCell"/>
</dbReference>
<evidence type="ECO:0000256" key="6">
    <source>
        <dbReference type="ARBA" id="ARBA00023273"/>
    </source>
</evidence>
<proteinExistence type="inferred from homology"/>
<evidence type="ECO:0000313" key="8">
    <source>
        <dbReference type="EMBL" id="VFT84976.1"/>
    </source>
</evidence>
<evidence type="ECO:0000256" key="5">
    <source>
        <dbReference type="ARBA" id="ARBA00023212"/>
    </source>
</evidence>
<evidence type="ECO:0000313" key="7">
    <source>
        <dbReference type="EMBL" id="KAF0701385.1"/>
    </source>
</evidence>
<protein>
    <recommendedName>
        <fullName evidence="3">Cilia- and flagella-associated protein 300</fullName>
    </recommendedName>
</protein>
<comment type="subcellular location">
    <subcellularLocation>
        <location evidence="1">Cytoplasm</location>
        <location evidence="1">Cytoskeleton</location>
        <location evidence="1">Cilium axoneme</location>
    </subcellularLocation>
</comment>
<organism evidence="8 9">
    <name type="scientific">Aphanomyces stellatus</name>
    <dbReference type="NCBI Taxonomy" id="120398"/>
    <lineage>
        <taxon>Eukaryota</taxon>
        <taxon>Sar</taxon>
        <taxon>Stramenopiles</taxon>
        <taxon>Oomycota</taxon>
        <taxon>Saprolegniomycetes</taxon>
        <taxon>Saprolegniales</taxon>
        <taxon>Verrucalvaceae</taxon>
        <taxon>Aphanomyces</taxon>
    </lineage>
</organism>
<keyword evidence="9" id="KW-1185">Reference proteome</keyword>
<dbReference type="Pfam" id="PF14926">
    <property type="entry name" value="CFAP300"/>
    <property type="match status" value="1"/>
</dbReference>
<dbReference type="EMBL" id="CAADRA010005112">
    <property type="protein sequence ID" value="VFT84976.1"/>
    <property type="molecule type" value="Genomic_DNA"/>
</dbReference>
<keyword evidence="4" id="KW-0963">Cytoplasm</keyword>
<evidence type="ECO:0000256" key="1">
    <source>
        <dbReference type="ARBA" id="ARBA00004430"/>
    </source>
</evidence>
<sequence>MSSDNNEAAADSVCYGFECIENNLSQWNASDVKLKLMQWNLDQHGGVKRFRVQGRFDPADDAAFLRAFFESKAVRAALPFPATMPGSLDTLPFSRLKTSVVNMSFFDKLEQCGDIVSKGGYLRKCLDDVYDDCTVNDCLRDMLVNPDSDHADLFSPHEQNEGIFQIFKRLVIGGAMCQPDDMLSEYLAMTKRIYKGLVSVRKAHETHDVKVYSPLYLVHDDDDCMSNQSEREGGAVPLFRKRSRFNACFVAVDPKKHAVICWYAPFVPFW</sequence>
<evidence type="ECO:0000256" key="3">
    <source>
        <dbReference type="ARBA" id="ARBA00022174"/>
    </source>
</evidence>
<accession>A0A485KJB2</accession>
<keyword evidence="5" id="KW-0206">Cytoskeleton</keyword>
<evidence type="ECO:0000256" key="2">
    <source>
        <dbReference type="ARBA" id="ARBA00009205"/>
    </source>
</evidence>
<keyword evidence="6" id="KW-0966">Cell projection</keyword>
<evidence type="ECO:0000256" key="4">
    <source>
        <dbReference type="ARBA" id="ARBA00022490"/>
    </source>
</evidence>